<dbReference type="RefSeq" id="XP_009497424.1">
    <property type="nucleotide sequence ID" value="XM_009499149.1"/>
</dbReference>
<dbReference type="GO" id="GO:0061928">
    <property type="term" value="F:glutathione specific gamma-glutamylcyclotransferase activity"/>
    <property type="evidence" value="ECO:0007669"/>
    <property type="project" value="UniProtKB-EC"/>
</dbReference>
<dbReference type="CDD" id="cd06661">
    <property type="entry name" value="GGCT_like"/>
    <property type="match status" value="1"/>
</dbReference>
<dbReference type="EC" id="4.3.2.7" evidence="1"/>
<reference evidence="3" key="1">
    <citation type="submission" date="2013-04" db="EMBL/GenBank/DDBJ databases">
        <title>The Genome Sequence of Fonticula alba ATCC 38817.</title>
        <authorList>
            <consortium name="The Broad Institute Genomics Platform"/>
            <person name="Russ C."/>
            <person name="Cuomo C."/>
            <person name="Burger G."/>
            <person name="Gray M.W."/>
            <person name="Holland P.W.H."/>
            <person name="King N."/>
            <person name="Lang F.B.F."/>
            <person name="Roger A.J."/>
            <person name="Ruiz-Trillo I."/>
            <person name="Brown M."/>
            <person name="Walker B."/>
            <person name="Young S."/>
            <person name="Zeng Q."/>
            <person name="Gargeya S."/>
            <person name="Fitzgerald M."/>
            <person name="Haas B."/>
            <person name="Abouelleil A."/>
            <person name="Allen A.W."/>
            <person name="Alvarado L."/>
            <person name="Arachchi H.M."/>
            <person name="Berlin A.M."/>
            <person name="Chapman S.B."/>
            <person name="Gainer-Dewar J."/>
            <person name="Goldberg J."/>
            <person name="Griggs A."/>
            <person name="Gujja S."/>
            <person name="Hansen M."/>
            <person name="Howarth C."/>
            <person name="Imamovic A."/>
            <person name="Ireland A."/>
            <person name="Larimer J."/>
            <person name="McCowan C."/>
            <person name="Murphy C."/>
            <person name="Pearson M."/>
            <person name="Poon T.W."/>
            <person name="Priest M."/>
            <person name="Roberts A."/>
            <person name="Saif S."/>
            <person name="Shea T."/>
            <person name="Sisk P."/>
            <person name="Sykes S."/>
            <person name="Wortman J."/>
            <person name="Nusbaum C."/>
            <person name="Birren B."/>
        </authorList>
    </citation>
    <scope>NUCLEOTIDE SEQUENCE [LARGE SCALE GENOMIC DNA]</scope>
    <source>
        <strain evidence="3">ATCC 38817</strain>
    </source>
</reference>
<keyword evidence="2" id="KW-0456">Lyase</keyword>
<dbReference type="eggNOG" id="KOG3182">
    <property type="taxonomic scope" value="Eukaryota"/>
</dbReference>
<dbReference type="GO" id="GO:0005737">
    <property type="term" value="C:cytoplasm"/>
    <property type="evidence" value="ECO:0007669"/>
    <property type="project" value="TreeGrafter"/>
</dbReference>
<dbReference type="Pfam" id="PF04752">
    <property type="entry name" value="ChaC"/>
    <property type="match status" value="1"/>
</dbReference>
<accession>A0A058Z282</accession>
<dbReference type="OMA" id="DHREKDG"/>
<proteinExistence type="predicted"/>
<protein>
    <recommendedName>
        <fullName evidence="1">glutathione-specific gamma-glutamylcyclotransferase</fullName>
        <ecNumber evidence="1">4.3.2.7</ecNumber>
    </recommendedName>
</protein>
<dbReference type="InterPro" id="IPR006840">
    <property type="entry name" value="ChaC"/>
</dbReference>
<name>A0A058Z282_FONAL</name>
<dbReference type="GO" id="GO:0006751">
    <property type="term" value="P:glutathione catabolic process"/>
    <property type="evidence" value="ECO:0007669"/>
    <property type="project" value="InterPro"/>
</dbReference>
<dbReference type="STRING" id="691883.A0A058Z282"/>
<dbReference type="SUPFAM" id="SSF110857">
    <property type="entry name" value="Gamma-glutamyl cyclotransferase-like"/>
    <property type="match status" value="1"/>
</dbReference>
<dbReference type="PANTHER" id="PTHR12192:SF2">
    <property type="entry name" value="GLUTATHIONE-SPECIFIC GAMMA-GLUTAMYLCYCLOTRANSFERASE 2"/>
    <property type="match status" value="1"/>
</dbReference>
<organism evidence="3">
    <name type="scientific">Fonticula alba</name>
    <name type="common">Slime mold</name>
    <dbReference type="NCBI Taxonomy" id="691883"/>
    <lineage>
        <taxon>Eukaryota</taxon>
        <taxon>Rotosphaerida</taxon>
        <taxon>Fonticulaceae</taxon>
        <taxon>Fonticula</taxon>
    </lineage>
</organism>
<sequence length="188" mass="21547">MTCDLVDDIWIFGYGSLVWKTGFHFADSHVGHIRHFQRRFWQRSTDHRGTEEKPGRVVTLIPAPLEEASLVWGVAYRIPASDWPKIKEYLDYREKNGYETHTVAVYANEGDTCPLVEKAIIYVATEDNPEYLGPDSEESIANQIAHSVGPSGDNSEYLFQLQNWTIQHPKTRCAHIDRLCELVRAIQS</sequence>
<dbReference type="PANTHER" id="PTHR12192">
    <property type="entry name" value="CATION TRANSPORT PROTEIN CHAC-RELATED"/>
    <property type="match status" value="1"/>
</dbReference>
<dbReference type="Proteomes" id="UP000030693">
    <property type="component" value="Unassembled WGS sequence"/>
</dbReference>
<evidence type="ECO:0000256" key="1">
    <source>
        <dbReference type="ARBA" id="ARBA00012344"/>
    </source>
</evidence>
<dbReference type="InterPro" id="IPR013024">
    <property type="entry name" value="GGCT-like"/>
</dbReference>
<evidence type="ECO:0000256" key="2">
    <source>
        <dbReference type="ARBA" id="ARBA00023239"/>
    </source>
</evidence>
<dbReference type="OrthoDB" id="1933483at2759"/>
<keyword evidence="4" id="KW-1185">Reference proteome</keyword>
<dbReference type="GeneID" id="20530011"/>
<dbReference type="AlphaFoldDB" id="A0A058Z282"/>
<dbReference type="EMBL" id="KB932209">
    <property type="protein sequence ID" value="KCV68370.1"/>
    <property type="molecule type" value="Genomic_DNA"/>
</dbReference>
<dbReference type="Gene3D" id="3.10.490.10">
    <property type="entry name" value="Gamma-glutamyl cyclotransferase-like"/>
    <property type="match status" value="1"/>
</dbReference>
<gene>
    <name evidence="3" type="ORF">H696_05286</name>
</gene>
<evidence type="ECO:0000313" key="4">
    <source>
        <dbReference type="Proteomes" id="UP000030693"/>
    </source>
</evidence>
<dbReference type="InterPro" id="IPR036568">
    <property type="entry name" value="GGCT-like_sf"/>
</dbReference>
<evidence type="ECO:0000313" key="3">
    <source>
        <dbReference type="EMBL" id="KCV68370.1"/>
    </source>
</evidence>